<protein>
    <submittedName>
        <fullName evidence="1">AAA domain (Dynein-related subfamily)</fullName>
    </submittedName>
</protein>
<dbReference type="OrthoDB" id="9781848at2"/>
<evidence type="ECO:0000313" key="2">
    <source>
        <dbReference type="Proteomes" id="UP000184452"/>
    </source>
</evidence>
<dbReference type="CDD" id="cd02019">
    <property type="entry name" value="NK"/>
    <property type="match status" value="1"/>
</dbReference>
<sequence>MVSTGDAGSGPRLVVLRGNSGSGKSTVAATVRAAYGRRGMAVVGQDVVRRDILRERDRPGAVNIGLIDLMVRHILGRGAHVVLEGIFYADHYGPMLTALIDDHPGRAHAYYFDLPFEVTLARHATKPLARELGEAELRRWWRPRDLLPGAAERTIDRHASAADTAARILRDCGLSATAAGG</sequence>
<dbReference type="Proteomes" id="UP000184452">
    <property type="component" value="Unassembled WGS sequence"/>
</dbReference>
<evidence type="ECO:0000313" key="1">
    <source>
        <dbReference type="EMBL" id="SHJ32141.1"/>
    </source>
</evidence>
<dbReference type="Gene3D" id="3.40.50.300">
    <property type="entry name" value="P-loop containing nucleotide triphosphate hydrolases"/>
    <property type="match status" value="1"/>
</dbReference>
<organism evidence="1 2">
    <name type="scientific">Nocardiopsis flavescens</name>
    <dbReference type="NCBI Taxonomy" id="758803"/>
    <lineage>
        <taxon>Bacteria</taxon>
        <taxon>Bacillati</taxon>
        <taxon>Actinomycetota</taxon>
        <taxon>Actinomycetes</taxon>
        <taxon>Streptosporangiales</taxon>
        <taxon>Nocardiopsidaceae</taxon>
        <taxon>Nocardiopsis</taxon>
    </lineage>
</organism>
<dbReference type="RefSeq" id="WP_073378487.1">
    <property type="nucleotide sequence ID" value="NZ_FQZK01000005.1"/>
</dbReference>
<dbReference type="AlphaFoldDB" id="A0A1M6ICH4"/>
<accession>A0A1M6ICH4</accession>
<dbReference type="SUPFAM" id="SSF52540">
    <property type="entry name" value="P-loop containing nucleoside triphosphate hydrolases"/>
    <property type="match status" value="1"/>
</dbReference>
<dbReference type="STRING" id="758803.SAMN05421803_10587"/>
<keyword evidence="2" id="KW-1185">Reference proteome</keyword>
<dbReference type="InterPro" id="IPR027417">
    <property type="entry name" value="P-loop_NTPase"/>
</dbReference>
<dbReference type="EMBL" id="FQZK01000005">
    <property type="protein sequence ID" value="SHJ32141.1"/>
    <property type="molecule type" value="Genomic_DNA"/>
</dbReference>
<reference evidence="1 2" key="1">
    <citation type="submission" date="2016-11" db="EMBL/GenBank/DDBJ databases">
        <authorList>
            <person name="Jaros S."/>
            <person name="Januszkiewicz K."/>
            <person name="Wedrychowicz H."/>
        </authorList>
    </citation>
    <scope>NUCLEOTIDE SEQUENCE [LARGE SCALE GENOMIC DNA]</scope>
    <source>
        <strain evidence="1 2">CGMCC 4.5723</strain>
    </source>
</reference>
<dbReference type="Pfam" id="PF13671">
    <property type="entry name" value="AAA_33"/>
    <property type="match status" value="1"/>
</dbReference>
<gene>
    <name evidence="1" type="ORF">SAMN05421803_10587</name>
</gene>
<name>A0A1M6ICH4_9ACTN</name>
<proteinExistence type="predicted"/>